<dbReference type="HAMAP" id="MF_01023">
    <property type="entry name" value="HisC_aminotrans_2"/>
    <property type="match status" value="1"/>
</dbReference>
<evidence type="ECO:0000256" key="5">
    <source>
        <dbReference type="ARBA" id="ARBA00022679"/>
    </source>
</evidence>
<dbReference type="PANTHER" id="PTHR43643">
    <property type="entry name" value="HISTIDINOL-PHOSPHATE AMINOTRANSFERASE 2"/>
    <property type="match status" value="1"/>
</dbReference>
<keyword evidence="7 9" id="KW-0368">Histidine biosynthesis</keyword>
<dbReference type="NCBIfam" id="TIGR01141">
    <property type="entry name" value="hisC"/>
    <property type="match status" value="1"/>
</dbReference>
<dbReference type="EMBL" id="JBHSFU010000014">
    <property type="protein sequence ID" value="MFC4559982.1"/>
    <property type="molecule type" value="Genomic_DNA"/>
</dbReference>
<protein>
    <recommendedName>
        <fullName evidence="9">Histidinol-phosphate aminotransferase</fullName>
        <ecNumber evidence="9">2.6.1.9</ecNumber>
    </recommendedName>
    <alternativeName>
        <fullName evidence="9">Imidazole acetol-phosphate transaminase</fullName>
    </alternativeName>
</protein>
<evidence type="ECO:0000313" key="12">
    <source>
        <dbReference type="Proteomes" id="UP001595989"/>
    </source>
</evidence>
<dbReference type="InterPro" id="IPR015424">
    <property type="entry name" value="PyrdxlP-dep_Trfase"/>
</dbReference>
<evidence type="ECO:0000256" key="8">
    <source>
        <dbReference type="ARBA" id="ARBA00047481"/>
    </source>
</evidence>
<evidence type="ECO:0000256" key="1">
    <source>
        <dbReference type="ARBA" id="ARBA00001933"/>
    </source>
</evidence>
<dbReference type="InterPro" id="IPR050106">
    <property type="entry name" value="HistidinolP_aminotransfase"/>
</dbReference>
<evidence type="ECO:0000259" key="10">
    <source>
        <dbReference type="Pfam" id="PF00155"/>
    </source>
</evidence>
<name>A0ABV9DMX5_9BACI</name>
<dbReference type="GO" id="GO:0004400">
    <property type="term" value="F:histidinol-phosphate transaminase activity"/>
    <property type="evidence" value="ECO:0007669"/>
    <property type="project" value="UniProtKB-EC"/>
</dbReference>
<dbReference type="RefSeq" id="WP_390299222.1">
    <property type="nucleotide sequence ID" value="NZ_JBHSFU010000014.1"/>
</dbReference>
<dbReference type="InterPro" id="IPR015421">
    <property type="entry name" value="PyrdxlP-dep_Trfase_major"/>
</dbReference>
<keyword evidence="5 9" id="KW-0808">Transferase</keyword>
<evidence type="ECO:0000256" key="6">
    <source>
        <dbReference type="ARBA" id="ARBA00022898"/>
    </source>
</evidence>
<evidence type="ECO:0000313" key="11">
    <source>
        <dbReference type="EMBL" id="MFC4559982.1"/>
    </source>
</evidence>
<keyword evidence="6 9" id="KW-0663">Pyridoxal phosphate</keyword>
<evidence type="ECO:0000256" key="2">
    <source>
        <dbReference type="ARBA" id="ARBA00005011"/>
    </source>
</evidence>
<proteinExistence type="inferred from homology"/>
<dbReference type="InterPro" id="IPR001917">
    <property type="entry name" value="Aminotrans_II_pyridoxalP_BS"/>
</dbReference>
<dbReference type="InterPro" id="IPR015422">
    <property type="entry name" value="PyrdxlP-dep_Trfase_small"/>
</dbReference>
<evidence type="ECO:0000256" key="4">
    <source>
        <dbReference type="ARBA" id="ARBA00022576"/>
    </source>
</evidence>
<comment type="cofactor">
    <cofactor evidence="1 9">
        <name>pyridoxal 5'-phosphate</name>
        <dbReference type="ChEBI" id="CHEBI:597326"/>
    </cofactor>
</comment>
<dbReference type="PANTHER" id="PTHR43643:SF3">
    <property type="entry name" value="HISTIDINOL-PHOSPHATE AMINOTRANSFERASE"/>
    <property type="match status" value="1"/>
</dbReference>
<evidence type="ECO:0000256" key="3">
    <source>
        <dbReference type="ARBA" id="ARBA00011738"/>
    </source>
</evidence>
<dbReference type="CDD" id="cd00609">
    <property type="entry name" value="AAT_like"/>
    <property type="match status" value="1"/>
</dbReference>
<accession>A0ABV9DMX5</accession>
<comment type="similarity">
    <text evidence="9">Belongs to the class-II pyridoxal-phosphate-dependent aminotransferase family. Histidinol-phosphate aminotransferase subfamily.</text>
</comment>
<dbReference type="InterPro" id="IPR005861">
    <property type="entry name" value="HisP_aminotrans"/>
</dbReference>
<feature type="modified residue" description="N6-(pyridoxal phosphate)lysine" evidence="9">
    <location>
        <position position="211"/>
    </location>
</feature>
<keyword evidence="9" id="KW-0028">Amino-acid biosynthesis</keyword>
<keyword evidence="12" id="KW-1185">Reference proteome</keyword>
<comment type="pathway">
    <text evidence="2 9">Amino-acid biosynthesis; L-histidine biosynthesis; L-histidine from 5-phospho-alpha-D-ribose 1-diphosphate: step 7/9.</text>
</comment>
<evidence type="ECO:0000256" key="9">
    <source>
        <dbReference type="HAMAP-Rule" id="MF_01023"/>
    </source>
</evidence>
<dbReference type="SUPFAM" id="SSF53383">
    <property type="entry name" value="PLP-dependent transferases"/>
    <property type="match status" value="1"/>
</dbReference>
<dbReference type="InterPro" id="IPR004839">
    <property type="entry name" value="Aminotransferase_I/II_large"/>
</dbReference>
<reference evidence="12" key="1">
    <citation type="journal article" date="2019" name="Int. J. Syst. Evol. Microbiol.">
        <title>The Global Catalogue of Microorganisms (GCM) 10K type strain sequencing project: providing services to taxonomists for standard genome sequencing and annotation.</title>
        <authorList>
            <consortium name="The Broad Institute Genomics Platform"/>
            <consortium name="The Broad Institute Genome Sequencing Center for Infectious Disease"/>
            <person name="Wu L."/>
            <person name="Ma J."/>
        </authorList>
    </citation>
    <scope>NUCLEOTIDE SEQUENCE [LARGE SCALE GENOMIC DNA]</scope>
    <source>
        <strain evidence="12">CGMCC 4.7426</strain>
    </source>
</reference>
<comment type="subunit">
    <text evidence="3 9">Homodimer.</text>
</comment>
<organism evidence="11 12">
    <name type="scientific">Virgibacillus kekensis</name>
    <dbReference type="NCBI Taxonomy" id="202261"/>
    <lineage>
        <taxon>Bacteria</taxon>
        <taxon>Bacillati</taxon>
        <taxon>Bacillota</taxon>
        <taxon>Bacilli</taxon>
        <taxon>Bacillales</taxon>
        <taxon>Bacillaceae</taxon>
        <taxon>Virgibacillus</taxon>
    </lineage>
</organism>
<dbReference type="Gene3D" id="3.40.640.10">
    <property type="entry name" value="Type I PLP-dependent aspartate aminotransferase-like (Major domain)"/>
    <property type="match status" value="1"/>
</dbReference>
<evidence type="ECO:0000256" key="7">
    <source>
        <dbReference type="ARBA" id="ARBA00023102"/>
    </source>
</evidence>
<feature type="domain" description="Aminotransferase class I/classII large" evidence="10">
    <location>
        <begin position="26"/>
        <end position="347"/>
    </location>
</feature>
<comment type="catalytic activity">
    <reaction evidence="8 9">
        <text>L-histidinol phosphate + 2-oxoglutarate = 3-(imidazol-4-yl)-2-oxopropyl phosphate + L-glutamate</text>
        <dbReference type="Rhea" id="RHEA:23744"/>
        <dbReference type="ChEBI" id="CHEBI:16810"/>
        <dbReference type="ChEBI" id="CHEBI:29985"/>
        <dbReference type="ChEBI" id="CHEBI:57766"/>
        <dbReference type="ChEBI" id="CHEBI:57980"/>
        <dbReference type="EC" id="2.6.1.9"/>
    </reaction>
</comment>
<dbReference type="PROSITE" id="PS00599">
    <property type="entry name" value="AA_TRANSFER_CLASS_2"/>
    <property type="match status" value="1"/>
</dbReference>
<dbReference type="Pfam" id="PF00155">
    <property type="entry name" value="Aminotran_1_2"/>
    <property type="match status" value="1"/>
</dbReference>
<dbReference type="Proteomes" id="UP001595989">
    <property type="component" value="Unassembled WGS sequence"/>
</dbReference>
<keyword evidence="4 9" id="KW-0032">Aminotransferase</keyword>
<sequence length="353" mass="40302">MASKFWSETVRRTEPYVPGEQLNLPNLLKLNTNENPYPPSPNVTAAIKEELDRKLQLYPSPTLEGLRHKIGDYYNLDTSNVFVGNGSDEVLAFSFMAFFNSTETIRFPKISYSFYPVYAKLFNVPFEEVGLNRDFTIPAEDFFQSEGGVIFPNPNAPTSIYMELETIKDILDSNQDKVVIIDEAYIDFADVSAVTLLNKYENLLVVQTMSKSRSLAGLRIGFALGSPELIEALMRIKDSFNSYTIDRLAIAGAEAAITDTAYFNKTTEKIINTREWTVREMKKRGFHVLPSSANFIFVNHYHYAAEDLYKKLKEQLILVRHFSKPDIENYLRITIGTDDQMNTLLKTLDLIME</sequence>
<dbReference type="Gene3D" id="3.90.1150.10">
    <property type="entry name" value="Aspartate Aminotransferase, domain 1"/>
    <property type="match status" value="1"/>
</dbReference>
<dbReference type="EC" id="2.6.1.9" evidence="9"/>
<gene>
    <name evidence="9 11" type="primary">hisC</name>
    <name evidence="11" type="ORF">ACFO3D_17610</name>
</gene>
<comment type="caution">
    <text evidence="11">The sequence shown here is derived from an EMBL/GenBank/DDBJ whole genome shotgun (WGS) entry which is preliminary data.</text>
</comment>